<name>A0A1X7LFM1_9BACT</name>
<keyword evidence="2" id="KW-1185">Reference proteome</keyword>
<organism evidence="1 2">
    <name type="scientific">Dethiosulfovibrio salsuginis</name>
    <dbReference type="NCBI Taxonomy" id="561720"/>
    <lineage>
        <taxon>Bacteria</taxon>
        <taxon>Thermotogati</taxon>
        <taxon>Synergistota</taxon>
        <taxon>Synergistia</taxon>
        <taxon>Synergistales</taxon>
        <taxon>Dethiosulfovibrionaceae</taxon>
        <taxon>Dethiosulfovibrio</taxon>
    </lineage>
</organism>
<gene>
    <name evidence="1" type="ORF">SAMN06275492_1631</name>
</gene>
<reference evidence="2" key="1">
    <citation type="submission" date="2017-04" db="EMBL/GenBank/DDBJ databases">
        <authorList>
            <person name="Varghese N."/>
            <person name="Submissions S."/>
        </authorList>
    </citation>
    <scope>NUCLEOTIDE SEQUENCE [LARGE SCALE GENOMIC DNA]</scope>
    <source>
        <strain evidence="2">USBA 82</strain>
    </source>
</reference>
<accession>A0A1X7LFM1</accession>
<dbReference type="STRING" id="561720.SAMN06275492_1631"/>
<dbReference type="OrthoDB" id="9769293at2"/>
<dbReference type="Gene3D" id="3.40.50.300">
    <property type="entry name" value="P-loop containing nucleotide triphosphate hydrolases"/>
    <property type="match status" value="1"/>
</dbReference>
<dbReference type="EMBL" id="FXBB01000063">
    <property type="protein sequence ID" value="SMG52480.1"/>
    <property type="molecule type" value="Genomic_DNA"/>
</dbReference>
<dbReference type="InterPro" id="IPR027417">
    <property type="entry name" value="P-loop_NTPase"/>
</dbReference>
<dbReference type="RefSeq" id="WP_085545751.1">
    <property type="nucleotide sequence ID" value="NZ_FXBB01000063.1"/>
</dbReference>
<dbReference type="Proteomes" id="UP000193355">
    <property type="component" value="Unassembled WGS sequence"/>
</dbReference>
<dbReference type="AlphaFoldDB" id="A0A1X7LFM1"/>
<proteinExistence type="predicted"/>
<evidence type="ECO:0000313" key="2">
    <source>
        <dbReference type="Proteomes" id="UP000193355"/>
    </source>
</evidence>
<evidence type="ECO:0000313" key="1">
    <source>
        <dbReference type="EMBL" id="SMG52480.1"/>
    </source>
</evidence>
<protein>
    <submittedName>
        <fullName evidence="1">Uncharacterized protein</fullName>
    </submittedName>
</protein>
<sequence length="107" mass="11952">MIKSLSLRNFTNFEGIDIDFSPKVNVFVGKGDMAEDIEKELLQVFMPLDDHLGNMYRQGSNPWGALSAKLGKEGSIDCSFSEVSRYLEIEQDRYLGSTGEPAFIPTP</sequence>